<dbReference type="InterPro" id="IPR016181">
    <property type="entry name" value="Acyl_CoA_acyltransferase"/>
</dbReference>
<feature type="domain" description="N-acetyltransferase" evidence="1">
    <location>
        <begin position="13"/>
        <end position="179"/>
    </location>
</feature>
<dbReference type="RefSeq" id="WP_267150955.1">
    <property type="nucleotide sequence ID" value="NZ_JAPMLT010000002.1"/>
</dbReference>
<gene>
    <name evidence="2" type="ORF">OS242_07090</name>
</gene>
<evidence type="ECO:0000313" key="2">
    <source>
        <dbReference type="EMBL" id="MCX7569726.1"/>
    </source>
</evidence>
<comment type="caution">
    <text evidence="2">The sequence shown here is derived from an EMBL/GenBank/DDBJ whole genome shotgun (WGS) entry which is preliminary data.</text>
</comment>
<dbReference type="Pfam" id="PF13302">
    <property type="entry name" value="Acetyltransf_3"/>
    <property type="match status" value="1"/>
</dbReference>
<sequence>MNIQPVELTGLRAKLVPMREEHIDALYEAGNYPDIWTYMPWEMTEREHMVNWVRKAMAAEEKGTELAWVVIDQESGEIVGSTRYLNIVAGHRQLEIGSTWYTPAVQRTRINTECKYLLLRHAFETLDAVRVQIKTDARNERSQAAIRRLGASYEGILRKSMILPDGYIRDTAYFSIILEEWPTVKARLEEFLAR</sequence>
<reference evidence="2 3" key="1">
    <citation type="submission" date="2022-11" db="EMBL/GenBank/DDBJ databases">
        <title>Study of microbial diversity in lake waters.</title>
        <authorList>
            <person name="Zhang J."/>
        </authorList>
    </citation>
    <scope>NUCLEOTIDE SEQUENCE [LARGE SCALE GENOMIC DNA]</scope>
    <source>
        <strain evidence="2 3">DT12</strain>
    </source>
</reference>
<evidence type="ECO:0000259" key="1">
    <source>
        <dbReference type="PROSITE" id="PS51186"/>
    </source>
</evidence>
<dbReference type="Gene3D" id="3.40.630.30">
    <property type="match status" value="1"/>
</dbReference>
<dbReference type="SUPFAM" id="SSF55729">
    <property type="entry name" value="Acyl-CoA N-acyltransferases (Nat)"/>
    <property type="match status" value="1"/>
</dbReference>
<dbReference type="PANTHER" id="PTHR43610:SF1">
    <property type="entry name" value="N-ACETYLTRANSFERASE DOMAIN-CONTAINING PROTEIN"/>
    <property type="match status" value="1"/>
</dbReference>
<dbReference type="Proteomes" id="UP001208017">
    <property type="component" value="Unassembled WGS sequence"/>
</dbReference>
<accession>A0ABT3WZT1</accession>
<dbReference type="PROSITE" id="PS51186">
    <property type="entry name" value="GNAT"/>
    <property type="match status" value="1"/>
</dbReference>
<protein>
    <submittedName>
        <fullName evidence="2">GNAT family protein</fullName>
    </submittedName>
</protein>
<evidence type="ECO:0000313" key="3">
    <source>
        <dbReference type="Proteomes" id="UP001208017"/>
    </source>
</evidence>
<dbReference type="InterPro" id="IPR000182">
    <property type="entry name" value="GNAT_dom"/>
</dbReference>
<keyword evidence="3" id="KW-1185">Reference proteome</keyword>
<dbReference type="EMBL" id="JAPMLT010000002">
    <property type="protein sequence ID" value="MCX7569726.1"/>
    <property type="molecule type" value="Genomic_DNA"/>
</dbReference>
<dbReference type="PANTHER" id="PTHR43610">
    <property type="entry name" value="BLL6696 PROTEIN"/>
    <property type="match status" value="1"/>
</dbReference>
<proteinExistence type="predicted"/>
<organism evidence="2 3">
    <name type="scientific">Tumebacillus lacus</name>
    <dbReference type="NCBI Taxonomy" id="2995335"/>
    <lineage>
        <taxon>Bacteria</taxon>
        <taxon>Bacillati</taxon>
        <taxon>Bacillota</taxon>
        <taxon>Bacilli</taxon>
        <taxon>Bacillales</taxon>
        <taxon>Alicyclobacillaceae</taxon>
        <taxon>Tumebacillus</taxon>
    </lineage>
</organism>
<name>A0ABT3WZT1_9BACL</name>